<evidence type="ECO:0000313" key="8">
    <source>
        <dbReference type="EMBL" id="TMI79801.1"/>
    </source>
</evidence>
<evidence type="ECO:0000256" key="5">
    <source>
        <dbReference type="ARBA" id="ARBA00022989"/>
    </source>
</evidence>
<gene>
    <name evidence="8" type="ORF">E6H03_09565</name>
</gene>
<accession>A0A537J8C0</accession>
<dbReference type="PANTHER" id="PTHR43744:SF8">
    <property type="entry name" value="SN-GLYCEROL-3-PHOSPHATE TRANSPORT SYSTEM PERMEASE PROTEIN UGPE"/>
    <property type="match status" value="1"/>
</dbReference>
<feature type="transmembrane region" description="Helical" evidence="7">
    <location>
        <begin position="106"/>
        <end position="130"/>
    </location>
</feature>
<keyword evidence="5 7" id="KW-1133">Transmembrane helix</keyword>
<evidence type="ECO:0000313" key="9">
    <source>
        <dbReference type="Proteomes" id="UP000318093"/>
    </source>
</evidence>
<keyword evidence="4 7" id="KW-0812">Transmembrane</keyword>
<feature type="transmembrane region" description="Helical" evidence="7">
    <location>
        <begin position="70"/>
        <end position="94"/>
    </location>
</feature>
<dbReference type="EMBL" id="VBAN01000300">
    <property type="protein sequence ID" value="TMI79801.1"/>
    <property type="molecule type" value="Genomic_DNA"/>
</dbReference>
<keyword evidence="3" id="KW-1003">Cell membrane</keyword>
<feature type="non-terminal residue" evidence="8">
    <location>
        <position position="158"/>
    </location>
</feature>
<evidence type="ECO:0000256" key="1">
    <source>
        <dbReference type="ARBA" id="ARBA00004651"/>
    </source>
</evidence>
<feature type="transmembrane region" description="Helical" evidence="7">
    <location>
        <begin position="136"/>
        <end position="156"/>
    </location>
</feature>
<evidence type="ECO:0000256" key="2">
    <source>
        <dbReference type="ARBA" id="ARBA00022448"/>
    </source>
</evidence>
<dbReference type="SUPFAM" id="SSF161098">
    <property type="entry name" value="MetI-like"/>
    <property type="match status" value="1"/>
</dbReference>
<sequence>MARRFGLLYWLGVLLVAAWGLVQLAPILWMISTSLKPLNRIFALPVQWIPRPPQWSNYPQAWNEFPFARYFVNSFIVSASVTVLNVFLAGLAGYSLSKYRYFGQRALFIAILSTLMLRIEVLMVPTFLIVKALGWLNTYQGLVIPAVADAFGVFLMRQ</sequence>
<evidence type="ECO:0000256" key="4">
    <source>
        <dbReference type="ARBA" id="ARBA00022692"/>
    </source>
</evidence>
<feature type="transmembrane region" description="Helical" evidence="7">
    <location>
        <begin position="7"/>
        <end position="31"/>
    </location>
</feature>
<evidence type="ECO:0000256" key="3">
    <source>
        <dbReference type="ARBA" id="ARBA00022475"/>
    </source>
</evidence>
<evidence type="ECO:0000256" key="6">
    <source>
        <dbReference type="ARBA" id="ARBA00023136"/>
    </source>
</evidence>
<comment type="subcellular location">
    <subcellularLocation>
        <location evidence="1">Cell membrane</location>
        <topology evidence="1">Multi-pass membrane protein</topology>
    </subcellularLocation>
</comment>
<dbReference type="PANTHER" id="PTHR43744">
    <property type="entry name" value="ABC TRANSPORTER PERMEASE PROTEIN MG189-RELATED-RELATED"/>
    <property type="match status" value="1"/>
</dbReference>
<keyword evidence="6 7" id="KW-0472">Membrane</keyword>
<dbReference type="InterPro" id="IPR035906">
    <property type="entry name" value="MetI-like_sf"/>
</dbReference>
<dbReference type="GO" id="GO:0005886">
    <property type="term" value="C:plasma membrane"/>
    <property type="evidence" value="ECO:0007669"/>
    <property type="project" value="UniProtKB-SubCell"/>
</dbReference>
<dbReference type="Proteomes" id="UP000318093">
    <property type="component" value="Unassembled WGS sequence"/>
</dbReference>
<comment type="caution">
    <text evidence="8">The sequence shown here is derived from an EMBL/GenBank/DDBJ whole genome shotgun (WGS) entry which is preliminary data.</text>
</comment>
<dbReference type="AlphaFoldDB" id="A0A537J8C0"/>
<dbReference type="Gene3D" id="1.10.3720.10">
    <property type="entry name" value="MetI-like"/>
    <property type="match status" value="1"/>
</dbReference>
<evidence type="ECO:0000256" key="7">
    <source>
        <dbReference type="SAM" id="Phobius"/>
    </source>
</evidence>
<keyword evidence="2" id="KW-0813">Transport</keyword>
<reference evidence="8 9" key="1">
    <citation type="journal article" date="2019" name="Nat. Microbiol.">
        <title>Mediterranean grassland soil C-N compound turnover is dependent on rainfall and depth, and is mediated by genomically divergent microorganisms.</title>
        <authorList>
            <person name="Diamond S."/>
            <person name="Andeer P.F."/>
            <person name="Li Z."/>
            <person name="Crits-Christoph A."/>
            <person name="Burstein D."/>
            <person name="Anantharaman K."/>
            <person name="Lane K.R."/>
            <person name="Thomas B.C."/>
            <person name="Pan C."/>
            <person name="Northen T.R."/>
            <person name="Banfield J.F."/>
        </authorList>
    </citation>
    <scope>NUCLEOTIDE SEQUENCE [LARGE SCALE GENOMIC DNA]</scope>
    <source>
        <strain evidence="8">NP_6</strain>
    </source>
</reference>
<proteinExistence type="predicted"/>
<organism evidence="8 9">
    <name type="scientific">Candidatus Segetimicrobium genomatis</name>
    <dbReference type="NCBI Taxonomy" id="2569760"/>
    <lineage>
        <taxon>Bacteria</taxon>
        <taxon>Bacillati</taxon>
        <taxon>Candidatus Sysuimicrobiota</taxon>
        <taxon>Candidatus Sysuimicrobiia</taxon>
        <taxon>Candidatus Sysuimicrobiales</taxon>
        <taxon>Candidatus Segetimicrobiaceae</taxon>
        <taxon>Candidatus Segetimicrobium</taxon>
    </lineage>
</organism>
<name>A0A537J8C0_9BACT</name>
<protein>
    <submittedName>
        <fullName evidence="8">Carbohydrate ABC transporter permease</fullName>
    </submittedName>
</protein>